<dbReference type="PANTHER" id="PTHR12972:SF0">
    <property type="entry name" value="PROTEIN DOWNSTREAM NEIGHBOR OF SON"/>
    <property type="match status" value="1"/>
</dbReference>
<evidence type="ECO:0000313" key="6">
    <source>
        <dbReference type="EMBL" id="TPX37047.1"/>
    </source>
</evidence>
<feature type="region of interest" description="Disordered" evidence="5">
    <location>
        <begin position="213"/>
        <end position="242"/>
    </location>
</feature>
<feature type="compositionally biased region" description="Low complexity" evidence="5">
    <location>
        <begin position="7"/>
        <end position="17"/>
    </location>
</feature>
<dbReference type="AlphaFoldDB" id="A0A507C7M2"/>
<evidence type="ECO:0000256" key="5">
    <source>
        <dbReference type="SAM" id="MobiDB-lite"/>
    </source>
</evidence>
<feature type="region of interest" description="Disordered" evidence="5">
    <location>
        <begin position="1"/>
        <end position="23"/>
    </location>
</feature>
<dbReference type="STRING" id="1806994.A0A507C7M2"/>
<reference evidence="6 7" key="1">
    <citation type="journal article" date="2019" name="Sci. Rep.">
        <title>Comparative genomics of chytrid fungi reveal insights into the obligate biotrophic and pathogenic lifestyle of Synchytrium endobioticum.</title>
        <authorList>
            <person name="van de Vossenberg B.T.L.H."/>
            <person name="Warris S."/>
            <person name="Nguyen H.D.T."/>
            <person name="van Gent-Pelzer M.P.E."/>
            <person name="Joly D.L."/>
            <person name="van de Geest H.C."/>
            <person name="Bonants P.J.M."/>
            <person name="Smith D.S."/>
            <person name="Levesque C.A."/>
            <person name="van der Lee T.A.J."/>
        </authorList>
    </citation>
    <scope>NUCLEOTIDE SEQUENCE [LARGE SCALE GENOMIC DNA]</scope>
    <source>
        <strain evidence="6 7">JEL517</strain>
    </source>
</reference>
<sequence length="387" mass="43655">MAPGTKSSTTSASSSSAYKVGSSLPSDWTLKRSIIFLSRTSLDWCSSQNSIQDSINLFSFVQDNQKEKDAKVAFDHSLYYWAYIDRPAPQQVALMTKVLPKAREAKLKPEELAGLQHFQSCEEQWKQAIRSVYHSVRNNLTDEFYYINGEFSAHFRAGKSTKSGQCEAVISNATRGLRKSLEGEGIAFEVCTRKKKWATEALPEVTKDTEQELEEMEQQQPGRTIVSNKEQEESSPSLHFKGHPGVHGVFDYLLNWRDERANRRAAQLPILLSHKPFLHATLKSLEIVKNGKILNNSSFDSVSGMQKVETMYRLELVGHVLPRTMSILVELMANRTGMNGFMATLVCDEKTIGLNDTLLASNDDEDEDCRLIPIRSIGYKDGQFAWK</sequence>
<dbReference type="GO" id="GO:0033260">
    <property type="term" value="P:nuclear DNA replication"/>
    <property type="evidence" value="ECO:0007669"/>
    <property type="project" value="TreeGrafter"/>
</dbReference>
<protein>
    <submittedName>
        <fullName evidence="6">Uncharacterized protein</fullName>
    </submittedName>
</protein>
<evidence type="ECO:0000256" key="3">
    <source>
        <dbReference type="ARBA" id="ARBA00023242"/>
    </source>
</evidence>
<keyword evidence="2" id="KW-0217">Developmental protein</keyword>
<comment type="caution">
    <text evidence="6">The sequence shown here is derived from an EMBL/GenBank/DDBJ whole genome shotgun (WGS) entry which is preliminary data.</text>
</comment>
<dbReference type="InterPro" id="IPR024861">
    <property type="entry name" value="Donson"/>
</dbReference>
<dbReference type="GO" id="GO:0005634">
    <property type="term" value="C:nucleus"/>
    <property type="evidence" value="ECO:0007669"/>
    <property type="project" value="UniProtKB-SubCell"/>
</dbReference>
<dbReference type="Proteomes" id="UP000319731">
    <property type="component" value="Unassembled WGS sequence"/>
</dbReference>
<dbReference type="OrthoDB" id="534063at2759"/>
<comment type="similarity">
    <text evidence="4">Belongs to the DONSON family.</text>
</comment>
<evidence type="ECO:0000256" key="4">
    <source>
        <dbReference type="ARBA" id="ARBA00025806"/>
    </source>
</evidence>
<evidence type="ECO:0000256" key="2">
    <source>
        <dbReference type="ARBA" id="ARBA00022473"/>
    </source>
</evidence>
<organism evidence="6 7">
    <name type="scientific">Synchytrium microbalum</name>
    <dbReference type="NCBI Taxonomy" id="1806994"/>
    <lineage>
        <taxon>Eukaryota</taxon>
        <taxon>Fungi</taxon>
        <taxon>Fungi incertae sedis</taxon>
        <taxon>Chytridiomycota</taxon>
        <taxon>Chytridiomycota incertae sedis</taxon>
        <taxon>Chytridiomycetes</taxon>
        <taxon>Synchytriales</taxon>
        <taxon>Synchytriaceae</taxon>
        <taxon>Synchytrium</taxon>
    </lineage>
</organism>
<evidence type="ECO:0000256" key="1">
    <source>
        <dbReference type="ARBA" id="ARBA00004123"/>
    </source>
</evidence>
<proteinExistence type="inferred from homology"/>
<accession>A0A507C7M2</accession>
<dbReference type="RefSeq" id="XP_031027117.1">
    <property type="nucleotide sequence ID" value="XM_031166773.1"/>
</dbReference>
<dbReference type="GeneID" id="42002070"/>
<keyword evidence="3" id="KW-0539">Nucleus</keyword>
<name>A0A507C7M2_9FUNG</name>
<comment type="subcellular location">
    <subcellularLocation>
        <location evidence="1">Nucleus</location>
    </subcellularLocation>
</comment>
<dbReference type="PANTHER" id="PTHR12972">
    <property type="entry name" value="DOWNSTREAM NEIGHBOR OF SON"/>
    <property type="match status" value="1"/>
</dbReference>
<evidence type="ECO:0000313" key="7">
    <source>
        <dbReference type="Proteomes" id="UP000319731"/>
    </source>
</evidence>
<gene>
    <name evidence="6" type="ORF">SmJEL517_g00845</name>
</gene>
<dbReference type="EMBL" id="QEAO01000003">
    <property type="protein sequence ID" value="TPX37047.1"/>
    <property type="molecule type" value="Genomic_DNA"/>
</dbReference>
<keyword evidence="7" id="KW-1185">Reference proteome</keyword>